<sequence length="53" mass="6269">MGFRIVQNLHQNRSHSSHHPSILPTTFHCLALLLLIIFIFHHLPFYPFHHSQS</sequence>
<gene>
    <name evidence="2" type="ORF">BT96DRAFT_1086945</name>
</gene>
<keyword evidence="1" id="KW-1133">Transmembrane helix</keyword>
<protein>
    <submittedName>
        <fullName evidence="2">Uncharacterized protein</fullName>
    </submittedName>
</protein>
<organism evidence="2 3">
    <name type="scientific">Gymnopus androsaceus JB14</name>
    <dbReference type="NCBI Taxonomy" id="1447944"/>
    <lineage>
        <taxon>Eukaryota</taxon>
        <taxon>Fungi</taxon>
        <taxon>Dikarya</taxon>
        <taxon>Basidiomycota</taxon>
        <taxon>Agaricomycotina</taxon>
        <taxon>Agaricomycetes</taxon>
        <taxon>Agaricomycetidae</taxon>
        <taxon>Agaricales</taxon>
        <taxon>Marasmiineae</taxon>
        <taxon>Omphalotaceae</taxon>
        <taxon>Gymnopus</taxon>
    </lineage>
</organism>
<dbReference type="AlphaFoldDB" id="A0A6A4I0N5"/>
<keyword evidence="3" id="KW-1185">Reference proteome</keyword>
<proteinExistence type="predicted"/>
<reference evidence="2" key="1">
    <citation type="journal article" date="2019" name="Environ. Microbiol.">
        <title>Fungal ecological strategies reflected in gene transcription - a case study of two litter decomposers.</title>
        <authorList>
            <person name="Barbi F."/>
            <person name="Kohler A."/>
            <person name="Barry K."/>
            <person name="Baskaran P."/>
            <person name="Daum C."/>
            <person name="Fauchery L."/>
            <person name="Ihrmark K."/>
            <person name="Kuo A."/>
            <person name="LaButti K."/>
            <person name="Lipzen A."/>
            <person name="Morin E."/>
            <person name="Grigoriev I.V."/>
            <person name="Henrissat B."/>
            <person name="Lindahl B."/>
            <person name="Martin F."/>
        </authorList>
    </citation>
    <scope>NUCLEOTIDE SEQUENCE</scope>
    <source>
        <strain evidence="2">JB14</strain>
    </source>
</reference>
<keyword evidence="1" id="KW-0812">Transmembrane</keyword>
<name>A0A6A4I0N5_9AGAR</name>
<feature type="non-terminal residue" evidence="2">
    <location>
        <position position="53"/>
    </location>
</feature>
<feature type="transmembrane region" description="Helical" evidence="1">
    <location>
        <begin position="21"/>
        <end position="43"/>
    </location>
</feature>
<accession>A0A6A4I0N5</accession>
<keyword evidence="1" id="KW-0472">Membrane</keyword>
<dbReference type="EMBL" id="ML769434">
    <property type="protein sequence ID" value="KAE9402504.1"/>
    <property type="molecule type" value="Genomic_DNA"/>
</dbReference>
<evidence type="ECO:0000313" key="2">
    <source>
        <dbReference type="EMBL" id="KAE9402504.1"/>
    </source>
</evidence>
<dbReference type="Proteomes" id="UP000799118">
    <property type="component" value="Unassembled WGS sequence"/>
</dbReference>
<evidence type="ECO:0000256" key="1">
    <source>
        <dbReference type="SAM" id="Phobius"/>
    </source>
</evidence>
<evidence type="ECO:0000313" key="3">
    <source>
        <dbReference type="Proteomes" id="UP000799118"/>
    </source>
</evidence>